<dbReference type="PANTHER" id="PTHR19359">
    <property type="entry name" value="CYTOCHROME B5"/>
    <property type="match status" value="1"/>
</dbReference>
<feature type="domain" description="Cytochrome b5 heme-binding" evidence="6">
    <location>
        <begin position="2"/>
        <end position="79"/>
    </location>
</feature>
<dbReference type="GO" id="GO:0016020">
    <property type="term" value="C:membrane"/>
    <property type="evidence" value="ECO:0007669"/>
    <property type="project" value="TreeGrafter"/>
</dbReference>
<evidence type="ECO:0000259" key="6">
    <source>
        <dbReference type="PROSITE" id="PS50255"/>
    </source>
</evidence>
<dbReference type="PROSITE" id="PS00191">
    <property type="entry name" value="CYTOCHROME_B5_1"/>
    <property type="match status" value="1"/>
</dbReference>
<evidence type="ECO:0000256" key="4">
    <source>
        <dbReference type="ARBA" id="ARBA00038168"/>
    </source>
</evidence>
<dbReference type="InterPro" id="IPR050668">
    <property type="entry name" value="Cytochrome_b5"/>
</dbReference>
<dbReference type="PANTHER" id="PTHR19359:SF14">
    <property type="entry name" value="CYTOCHROME B5 A"/>
    <property type="match status" value="1"/>
</dbReference>
<evidence type="ECO:0000313" key="8">
    <source>
        <dbReference type="Proteomes" id="UP001320420"/>
    </source>
</evidence>
<keyword evidence="1 5" id="KW-0349">Heme</keyword>
<keyword evidence="8" id="KW-1185">Reference proteome</keyword>
<name>A0AAN9UX62_9PEZI</name>
<dbReference type="SMART" id="SM01117">
    <property type="entry name" value="Cyt-b5"/>
    <property type="match status" value="1"/>
</dbReference>
<dbReference type="InterPro" id="IPR036400">
    <property type="entry name" value="Cyt_B5-like_heme/steroid_sf"/>
</dbReference>
<evidence type="ECO:0000256" key="1">
    <source>
        <dbReference type="ARBA" id="ARBA00022617"/>
    </source>
</evidence>
<dbReference type="SUPFAM" id="SSF55856">
    <property type="entry name" value="Cytochrome b5-like heme/steroid binding domain"/>
    <property type="match status" value="1"/>
</dbReference>
<dbReference type="AlphaFoldDB" id="A0AAN9UX62"/>
<protein>
    <recommendedName>
        <fullName evidence="6">Cytochrome b5 heme-binding domain-containing protein</fullName>
    </recommendedName>
</protein>
<dbReference type="GO" id="GO:0020037">
    <property type="term" value="F:heme binding"/>
    <property type="evidence" value="ECO:0007669"/>
    <property type="project" value="UniProtKB-UniRule"/>
</dbReference>
<dbReference type="InterPro" id="IPR001199">
    <property type="entry name" value="Cyt_B5-like_heme/steroid-bd"/>
</dbReference>
<comment type="caution">
    <text evidence="7">The sequence shown here is derived from an EMBL/GenBank/DDBJ whole genome shotgun (WGS) entry which is preliminary data.</text>
</comment>
<dbReference type="PROSITE" id="PS50255">
    <property type="entry name" value="CYTOCHROME_B5_2"/>
    <property type="match status" value="1"/>
</dbReference>
<dbReference type="Pfam" id="PF00173">
    <property type="entry name" value="Cyt-b5"/>
    <property type="match status" value="1"/>
</dbReference>
<evidence type="ECO:0000256" key="5">
    <source>
        <dbReference type="RuleBase" id="RU362121"/>
    </source>
</evidence>
<evidence type="ECO:0000313" key="7">
    <source>
        <dbReference type="EMBL" id="KAK7750869.1"/>
    </source>
</evidence>
<dbReference type="Proteomes" id="UP001320420">
    <property type="component" value="Unassembled WGS sequence"/>
</dbReference>
<keyword evidence="2 5" id="KW-0479">Metal-binding</keyword>
<dbReference type="GO" id="GO:0046872">
    <property type="term" value="F:metal ion binding"/>
    <property type="evidence" value="ECO:0007669"/>
    <property type="project" value="UniProtKB-UniRule"/>
</dbReference>
<reference evidence="7 8" key="1">
    <citation type="submission" date="2024-02" db="EMBL/GenBank/DDBJ databases">
        <title>De novo assembly and annotation of 12 fungi associated with fruit tree decline syndrome in Ontario, Canada.</title>
        <authorList>
            <person name="Sulman M."/>
            <person name="Ellouze W."/>
            <person name="Ilyukhin E."/>
        </authorList>
    </citation>
    <scope>NUCLEOTIDE SEQUENCE [LARGE SCALE GENOMIC DNA]</scope>
    <source>
        <strain evidence="7 8">M11/M66-122</strain>
    </source>
</reference>
<accession>A0AAN9UX62</accession>
<dbReference type="FunFam" id="3.10.120.10:FF:000007">
    <property type="entry name" value="Sulfite oxidase, mitochondrial"/>
    <property type="match status" value="1"/>
</dbReference>
<sequence length="84" mass="9328">MSKTYTAKDVAEHKDDQSGVWIIVDSAVYDVTNFLDEHPGGAKILKRMGGKNATKQFWKYHGDSVLTKYGPKLKIGDLAETAKL</sequence>
<dbReference type="Gene3D" id="3.10.120.10">
    <property type="entry name" value="Cytochrome b5-like heme/steroid binding domain"/>
    <property type="match status" value="1"/>
</dbReference>
<gene>
    <name evidence="7" type="ORF">SLS62_007132</name>
</gene>
<dbReference type="InterPro" id="IPR018506">
    <property type="entry name" value="Cyt_B5_heme-BS"/>
</dbReference>
<organism evidence="7 8">
    <name type="scientific">Diatrype stigma</name>
    <dbReference type="NCBI Taxonomy" id="117547"/>
    <lineage>
        <taxon>Eukaryota</taxon>
        <taxon>Fungi</taxon>
        <taxon>Dikarya</taxon>
        <taxon>Ascomycota</taxon>
        <taxon>Pezizomycotina</taxon>
        <taxon>Sordariomycetes</taxon>
        <taxon>Xylariomycetidae</taxon>
        <taxon>Xylariales</taxon>
        <taxon>Diatrypaceae</taxon>
        <taxon>Diatrype</taxon>
    </lineage>
</organism>
<evidence type="ECO:0000256" key="3">
    <source>
        <dbReference type="ARBA" id="ARBA00023004"/>
    </source>
</evidence>
<proteinExistence type="inferred from homology"/>
<keyword evidence="3 5" id="KW-0408">Iron</keyword>
<comment type="similarity">
    <text evidence="4 5">Belongs to the cytochrome b5 family.</text>
</comment>
<evidence type="ECO:0000256" key="2">
    <source>
        <dbReference type="ARBA" id="ARBA00022723"/>
    </source>
</evidence>
<dbReference type="EMBL" id="JAKJXP020000057">
    <property type="protein sequence ID" value="KAK7750869.1"/>
    <property type="molecule type" value="Genomic_DNA"/>
</dbReference>